<dbReference type="EMBL" id="BAAAZH010000002">
    <property type="protein sequence ID" value="GAA4109200.1"/>
    <property type="molecule type" value="Genomic_DNA"/>
</dbReference>
<organism evidence="1 2">
    <name type="scientific">Nocardioides fonticola</name>
    <dbReference type="NCBI Taxonomy" id="450363"/>
    <lineage>
        <taxon>Bacteria</taxon>
        <taxon>Bacillati</taxon>
        <taxon>Actinomycetota</taxon>
        <taxon>Actinomycetes</taxon>
        <taxon>Propionibacteriales</taxon>
        <taxon>Nocardioidaceae</taxon>
        <taxon>Nocardioides</taxon>
    </lineage>
</organism>
<dbReference type="Proteomes" id="UP001501495">
    <property type="component" value="Unassembled WGS sequence"/>
</dbReference>
<protein>
    <submittedName>
        <fullName evidence="1">Uncharacterized protein</fullName>
    </submittedName>
</protein>
<sequence length="59" mass="6212">MPLVEVVELGEGHAWSLCRRRGSTVGDVTGTLERALGVPVTTRALGTVERVLARAAALL</sequence>
<comment type="caution">
    <text evidence="1">The sequence shown here is derived from an EMBL/GenBank/DDBJ whole genome shotgun (WGS) entry which is preliminary data.</text>
</comment>
<keyword evidence="2" id="KW-1185">Reference proteome</keyword>
<evidence type="ECO:0000313" key="2">
    <source>
        <dbReference type="Proteomes" id="UP001501495"/>
    </source>
</evidence>
<accession>A0ABP7XAA4</accession>
<proteinExistence type="predicted"/>
<dbReference type="RefSeq" id="WP_344731464.1">
    <property type="nucleotide sequence ID" value="NZ_BAAAZH010000002.1"/>
</dbReference>
<gene>
    <name evidence="1" type="ORF">GCM10022215_03360</name>
</gene>
<reference evidence="2" key="1">
    <citation type="journal article" date="2019" name="Int. J. Syst. Evol. Microbiol.">
        <title>The Global Catalogue of Microorganisms (GCM) 10K type strain sequencing project: providing services to taxonomists for standard genome sequencing and annotation.</title>
        <authorList>
            <consortium name="The Broad Institute Genomics Platform"/>
            <consortium name="The Broad Institute Genome Sequencing Center for Infectious Disease"/>
            <person name="Wu L."/>
            <person name="Ma J."/>
        </authorList>
    </citation>
    <scope>NUCLEOTIDE SEQUENCE [LARGE SCALE GENOMIC DNA]</scope>
    <source>
        <strain evidence="2">JCM 16703</strain>
    </source>
</reference>
<evidence type="ECO:0000313" key="1">
    <source>
        <dbReference type="EMBL" id="GAA4109200.1"/>
    </source>
</evidence>
<name>A0ABP7XAA4_9ACTN</name>